<gene>
    <name evidence="1" type="ORF">M72_20851</name>
</gene>
<keyword evidence="2" id="KW-1185">Reference proteome</keyword>
<sequence>MSEKPKYIAYPWCTYSSDEIRDYLKNTRHIISSNILSAIKCDFLEKTENFSLKEWRKLVNELVNKCEVCSTEKLREIFDGLEENFEAKVSDTIKPFSSAETKYDELVKDFKAFYHIIELFDDLTECAKEIYKRCGLDKEMASIKWVSDLEKTSEYLTIDGEKTIILSYSQICDFTKVIISALLTNEDSLGRFKRPELVEQLEKEDPKEYIKWATANGIDPEDFLEYAYERKINYEIIIKDIYAIMADVLFVHEYYDAAFHYIEQSNILYRRETKIWVREKQYNLFKRGGIAAWKAVLMRESGIFLMAHEIHHIELERENNVPLNKLAAWYFGEMGIGEQGNDDIWNSVAGGINKRSHLIIQELTEEIGNDKGAYELLNASKPEIMSWTHFYNIYSEIQKRIDNGDEGIGDIEQIIEESYCDFMALYDILEAENDCKLEDAFFAIDTIIRILTIQETNHMVTQMIRFLEGRVKHIKSRHISRVQLFVNCVLNEMYMIEEGRDIDPEFLKYVPLFNVFMKFADESDFKKKLNDGIECILEGLDEIHEFYYKSAIYTVFHMYQDGYITKEFKGMYIKREKGKEQCTGVVNAEAVGNAVTHDELVSNVQLAMKREQMKNPKLDFMAMDPILQALNIDEILHIYSEMHKNIEIVH</sequence>
<dbReference type="EMBL" id="CVRR01000006">
    <property type="protein sequence ID" value="CRL34304.1"/>
    <property type="molecule type" value="Genomic_DNA"/>
</dbReference>
<reference evidence="2" key="1">
    <citation type="submission" date="2015-05" db="EMBL/GenBank/DDBJ databases">
        <authorList>
            <consortium name="Pathogen Informatics"/>
        </authorList>
    </citation>
    <scope>NUCLEOTIDE SEQUENCE [LARGE SCALE GENOMIC DNA]</scope>
    <source>
        <strain evidence="2">M72</strain>
    </source>
</reference>
<dbReference type="AlphaFoldDB" id="A0A0M6WF97"/>
<evidence type="ECO:0000313" key="1">
    <source>
        <dbReference type="EMBL" id="CRL34304.1"/>
    </source>
</evidence>
<dbReference type="RefSeq" id="WP_055067141.1">
    <property type="nucleotide sequence ID" value="NZ_CP173697.1"/>
</dbReference>
<organism evidence="1 2">
    <name type="scientific">Roseburia faecis</name>
    <dbReference type="NCBI Taxonomy" id="301302"/>
    <lineage>
        <taxon>Bacteria</taxon>
        <taxon>Bacillati</taxon>
        <taxon>Bacillota</taxon>
        <taxon>Clostridia</taxon>
        <taxon>Lachnospirales</taxon>
        <taxon>Lachnospiraceae</taxon>
        <taxon>Roseburia</taxon>
    </lineage>
</organism>
<name>A0A0M6WF97_9FIRM</name>
<evidence type="ECO:0000313" key="2">
    <source>
        <dbReference type="Proteomes" id="UP000049979"/>
    </source>
</evidence>
<proteinExistence type="predicted"/>
<protein>
    <submittedName>
        <fullName evidence="1">Uncharacterized protein</fullName>
    </submittedName>
</protein>
<accession>A0A0M6WF97</accession>
<dbReference type="Proteomes" id="UP000049979">
    <property type="component" value="Unassembled WGS sequence"/>
</dbReference>